<dbReference type="Pfam" id="PF13457">
    <property type="entry name" value="GW"/>
    <property type="match status" value="1"/>
</dbReference>
<proteinExistence type="predicted"/>
<dbReference type="InterPro" id="IPR000871">
    <property type="entry name" value="Beta-lactam_class-A"/>
</dbReference>
<dbReference type="STRING" id="84521.SAMN04487994_10084"/>
<dbReference type="InterPro" id="IPR045155">
    <property type="entry name" value="Beta-lactam_cat"/>
</dbReference>
<organism evidence="3 4">
    <name type="scientific">Dolosicoccus paucivorans</name>
    <dbReference type="NCBI Taxonomy" id="84521"/>
    <lineage>
        <taxon>Bacteria</taxon>
        <taxon>Bacillati</taxon>
        <taxon>Bacillota</taxon>
        <taxon>Bacilli</taxon>
        <taxon>Lactobacillales</taxon>
        <taxon>Aerococcaceae</taxon>
        <taxon>Dolosicoccus</taxon>
    </lineage>
</organism>
<keyword evidence="4" id="KW-1185">Reference proteome</keyword>
<keyword evidence="3" id="KW-0378">Hydrolase</keyword>
<evidence type="ECO:0000259" key="1">
    <source>
        <dbReference type="Pfam" id="PF13354"/>
    </source>
</evidence>
<dbReference type="OrthoDB" id="9775096at2"/>
<sequence length="565" mass="64924">MKRFKQLISFLVAIIAFSGLFAWNFSYQFKDQSFPSAKSTFNQLFKRKNASTEYASSRLVHMNTHPSTFVVVDSLLSPEHPLNIQRLRNEEGAMDLVDDEAELDNLMPWSYYSPRVSINSEQSYARQRRLMDSEPFNGYKWYEEEGDTYLYQEDTPYSGWYSRNMEQWEFYEDGKKQEDLTFYAPAIQWPQGRKSLIAQQTLRPPARSLLFDTTMDYQTLFKRAERDYNIMLTDPNLFILTAPPGAYESRVVATSQHYLNSPLGVIEEVETPNGDWLLVESGYQTVGWVKKDLTGATYEETDFSERELLNAIYEVVAEEIENIPAIVGASFINNDTMAQVDINNQIFFPASTQKIYALAELYHQYKTEELAPEDIVTLTDADRVPGAGIIQDYATGYEFTLDELVDLVAIYSDNIAANMIIDVVGGGERITPHMHQLGFYDTYVNKKYYSYENELFISSPHDAARFFAMLYNNQINGAPWDEMLIAKLTMNTHNFLRSTVPVQAWNKSGLGETEQNDVATFVTPYGSYSLAVFTAEPDWYDGIPAQLGQLSRRVYDTYINYYAGY</sequence>
<reference evidence="3 4" key="1">
    <citation type="submission" date="2017-09" db="EMBL/GenBank/DDBJ databases">
        <title>Bacterial strain isolated from the female urinary microbiota.</title>
        <authorList>
            <person name="Thomas-White K."/>
            <person name="Kumar N."/>
            <person name="Forster S."/>
            <person name="Putonti C."/>
            <person name="Lawley T."/>
            <person name="Wolfe A.J."/>
        </authorList>
    </citation>
    <scope>NUCLEOTIDE SEQUENCE [LARGE SCALE GENOMIC DNA]</scope>
    <source>
        <strain evidence="3 4">UMB0852</strain>
    </source>
</reference>
<dbReference type="RefSeq" id="WP_102227456.1">
    <property type="nucleotide sequence ID" value="NZ_PNFY01000005.1"/>
</dbReference>
<accession>A0A2N6SM88</accession>
<evidence type="ECO:0000313" key="3">
    <source>
        <dbReference type="EMBL" id="PMC58185.1"/>
    </source>
</evidence>
<dbReference type="InterPro" id="IPR025987">
    <property type="entry name" value="GW_dom"/>
</dbReference>
<dbReference type="Proteomes" id="UP000235682">
    <property type="component" value="Unassembled WGS sequence"/>
</dbReference>
<dbReference type="GO" id="GO:0046677">
    <property type="term" value="P:response to antibiotic"/>
    <property type="evidence" value="ECO:0007669"/>
    <property type="project" value="InterPro"/>
</dbReference>
<dbReference type="SUPFAM" id="SSF82057">
    <property type="entry name" value="Prokaryotic SH3-related domain"/>
    <property type="match status" value="1"/>
</dbReference>
<dbReference type="SUPFAM" id="SSF56601">
    <property type="entry name" value="beta-lactamase/transpeptidase-like"/>
    <property type="match status" value="1"/>
</dbReference>
<dbReference type="Pfam" id="PF13354">
    <property type="entry name" value="Beta-lactamase2"/>
    <property type="match status" value="1"/>
</dbReference>
<comment type="caution">
    <text evidence="3">The sequence shown here is derived from an EMBL/GenBank/DDBJ whole genome shotgun (WGS) entry which is preliminary data.</text>
</comment>
<name>A0A2N6SM88_9LACT</name>
<dbReference type="GO" id="GO:0008800">
    <property type="term" value="F:beta-lactamase activity"/>
    <property type="evidence" value="ECO:0007669"/>
    <property type="project" value="InterPro"/>
</dbReference>
<evidence type="ECO:0000259" key="2">
    <source>
        <dbReference type="Pfam" id="PF13457"/>
    </source>
</evidence>
<protein>
    <submittedName>
        <fullName evidence="3">Serine hydrolase</fullName>
    </submittedName>
</protein>
<gene>
    <name evidence="3" type="ORF">CJ205_05470</name>
</gene>
<feature type="domain" description="GW" evidence="2">
    <location>
        <begin position="238"/>
        <end position="291"/>
    </location>
</feature>
<dbReference type="PANTHER" id="PTHR35333">
    <property type="entry name" value="BETA-LACTAMASE"/>
    <property type="match status" value="1"/>
</dbReference>
<evidence type="ECO:0000313" key="4">
    <source>
        <dbReference type="Proteomes" id="UP000235682"/>
    </source>
</evidence>
<dbReference type="GO" id="GO:0030655">
    <property type="term" value="P:beta-lactam antibiotic catabolic process"/>
    <property type="evidence" value="ECO:0007669"/>
    <property type="project" value="InterPro"/>
</dbReference>
<dbReference type="Gene3D" id="3.40.710.10">
    <property type="entry name" value="DD-peptidase/beta-lactamase superfamily"/>
    <property type="match status" value="1"/>
</dbReference>
<dbReference type="PANTHER" id="PTHR35333:SF3">
    <property type="entry name" value="BETA-LACTAMASE-TYPE TRANSPEPTIDASE FOLD CONTAINING PROTEIN"/>
    <property type="match status" value="1"/>
</dbReference>
<feature type="domain" description="Beta-lactamase class A catalytic" evidence="1">
    <location>
        <begin position="332"/>
        <end position="534"/>
    </location>
</feature>
<dbReference type="AlphaFoldDB" id="A0A2N6SM88"/>
<dbReference type="EMBL" id="PNHE01000021">
    <property type="protein sequence ID" value="PMC58185.1"/>
    <property type="molecule type" value="Genomic_DNA"/>
</dbReference>
<dbReference type="InterPro" id="IPR012338">
    <property type="entry name" value="Beta-lactam/transpept-like"/>
</dbReference>